<dbReference type="EMBL" id="JAVRRT010000013">
    <property type="protein sequence ID" value="KAK5166625.1"/>
    <property type="molecule type" value="Genomic_DNA"/>
</dbReference>
<reference evidence="6 7" key="1">
    <citation type="submission" date="2023-08" db="EMBL/GenBank/DDBJ databases">
        <title>Black Yeasts Isolated from many extreme environments.</title>
        <authorList>
            <person name="Coleine C."/>
            <person name="Stajich J.E."/>
            <person name="Selbmann L."/>
        </authorList>
    </citation>
    <scope>NUCLEOTIDE SEQUENCE [LARGE SCALE GENOMIC DNA]</scope>
    <source>
        <strain evidence="6 7">CCFEE 5935</strain>
    </source>
</reference>
<dbReference type="InterPro" id="IPR009071">
    <property type="entry name" value="HMG_box_dom"/>
</dbReference>
<dbReference type="Gene3D" id="1.10.30.10">
    <property type="entry name" value="High mobility group box domain"/>
    <property type="match status" value="1"/>
</dbReference>
<evidence type="ECO:0000256" key="1">
    <source>
        <dbReference type="ARBA" id="ARBA00023125"/>
    </source>
</evidence>
<dbReference type="SMART" id="SM00398">
    <property type="entry name" value="HMG"/>
    <property type="match status" value="1"/>
</dbReference>
<dbReference type="InterPro" id="IPR036910">
    <property type="entry name" value="HMG_box_dom_sf"/>
</dbReference>
<dbReference type="InterPro" id="IPR051356">
    <property type="entry name" value="SOX/SOX-like_TF"/>
</dbReference>
<accession>A0AAV9P1Z7</accession>
<keyword evidence="7" id="KW-1185">Reference proteome</keyword>
<dbReference type="PROSITE" id="PS50118">
    <property type="entry name" value="HMG_BOX_2"/>
    <property type="match status" value="1"/>
</dbReference>
<evidence type="ECO:0000259" key="5">
    <source>
        <dbReference type="PROSITE" id="PS50118"/>
    </source>
</evidence>
<dbReference type="PANTHER" id="PTHR45789">
    <property type="entry name" value="FI18025P1"/>
    <property type="match status" value="1"/>
</dbReference>
<feature type="DNA-binding region" description="HMG box" evidence="3">
    <location>
        <begin position="211"/>
        <end position="279"/>
    </location>
</feature>
<dbReference type="GO" id="GO:0005634">
    <property type="term" value="C:nucleus"/>
    <property type="evidence" value="ECO:0007669"/>
    <property type="project" value="UniProtKB-UniRule"/>
</dbReference>
<dbReference type="GO" id="GO:0000978">
    <property type="term" value="F:RNA polymerase II cis-regulatory region sequence-specific DNA binding"/>
    <property type="evidence" value="ECO:0007669"/>
    <property type="project" value="TreeGrafter"/>
</dbReference>
<organism evidence="6 7">
    <name type="scientific">Saxophila tyrrhenica</name>
    <dbReference type="NCBI Taxonomy" id="1690608"/>
    <lineage>
        <taxon>Eukaryota</taxon>
        <taxon>Fungi</taxon>
        <taxon>Dikarya</taxon>
        <taxon>Ascomycota</taxon>
        <taxon>Pezizomycotina</taxon>
        <taxon>Dothideomycetes</taxon>
        <taxon>Dothideomycetidae</taxon>
        <taxon>Mycosphaerellales</taxon>
        <taxon>Extremaceae</taxon>
        <taxon>Saxophila</taxon>
    </lineage>
</organism>
<feature type="domain" description="HMG box" evidence="5">
    <location>
        <begin position="211"/>
        <end position="279"/>
    </location>
</feature>
<dbReference type="Proteomes" id="UP001337655">
    <property type="component" value="Unassembled WGS sequence"/>
</dbReference>
<dbReference type="Pfam" id="PF00505">
    <property type="entry name" value="HMG_box"/>
    <property type="match status" value="1"/>
</dbReference>
<comment type="caution">
    <text evidence="6">The sequence shown here is derived from an EMBL/GenBank/DDBJ whole genome shotgun (WGS) entry which is preliminary data.</text>
</comment>
<dbReference type="GO" id="GO:0000981">
    <property type="term" value="F:DNA-binding transcription factor activity, RNA polymerase II-specific"/>
    <property type="evidence" value="ECO:0007669"/>
    <property type="project" value="TreeGrafter"/>
</dbReference>
<sequence>MSDFQPPPMSDEEFEALMNDPKFTNSMNDMSTLPDAPVKHRYVDLTPNVNANEDIAFLAQMGVEQQPAPMPMPVPTPIAAHTPQMPPPIPVNPVPMTAFGPSFDPRIGWYYPAVAGNGATPYGMPQAGYASAYSSTPMSTKPKRKYGPAQFLEERARDSAATAMYTSQASSGNDRAKAEKNGDKYVGARLKKNQPSVVQACVCNDKETLKIKRPRNAFIIYRSQKSEKIMKDLGKKDNQKVSSLAGQAWKAESEEVKAHYHRLAAEEAARHKRMYPNYHYQPGQTSKIRFGSQSCKCGAYQVNITNLRNANQDGQADEADETDVEDVYDPAAGYQQQRQQQYQAPTAPMAPAVAGPSKRKRQATVALDLEDEIVEQPISKRTRSSPPVAFQQPQEFGDPLAGLFHGDLFQNAYDPNAFAPDSGLNQRRRPSPIHTVGGNAAALETTPHPQAFAVGDSTARNTRSKSRASQELEDAFNAYQHTTYPGGYGPGIYQEGEEFVDFDMFGADLTGAETFDFGNEFDVPAPVEHGRRRSSRISPRSAITPHNR</sequence>
<dbReference type="SUPFAM" id="SSF47095">
    <property type="entry name" value="HMG-box"/>
    <property type="match status" value="1"/>
</dbReference>
<evidence type="ECO:0000313" key="6">
    <source>
        <dbReference type="EMBL" id="KAK5166625.1"/>
    </source>
</evidence>
<feature type="region of interest" description="Disordered" evidence="4">
    <location>
        <begin position="525"/>
        <end position="548"/>
    </location>
</feature>
<dbReference type="CDD" id="cd01389">
    <property type="entry name" value="HMG-box_ROX1-like"/>
    <property type="match status" value="1"/>
</dbReference>
<keyword evidence="1 3" id="KW-0238">DNA-binding</keyword>
<dbReference type="AlphaFoldDB" id="A0AAV9P1Z7"/>
<gene>
    <name evidence="6" type="ORF">LTR77_008169</name>
</gene>
<dbReference type="PANTHER" id="PTHR45789:SF2">
    <property type="entry name" value="FI18025P1"/>
    <property type="match status" value="1"/>
</dbReference>
<proteinExistence type="predicted"/>
<evidence type="ECO:0000256" key="4">
    <source>
        <dbReference type="SAM" id="MobiDB-lite"/>
    </source>
</evidence>
<keyword evidence="2 3" id="KW-0539">Nucleus</keyword>
<dbReference type="GeneID" id="89929503"/>
<evidence type="ECO:0000256" key="3">
    <source>
        <dbReference type="PROSITE-ProRule" id="PRU00267"/>
    </source>
</evidence>
<dbReference type="RefSeq" id="XP_064656507.1">
    <property type="nucleotide sequence ID" value="XM_064805402.1"/>
</dbReference>
<evidence type="ECO:0000256" key="2">
    <source>
        <dbReference type="ARBA" id="ARBA00023242"/>
    </source>
</evidence>
<feature type="region of interest" description="Disordered" evidence="4">
    <location>
        <begin position="1"/>
        <end position="22"/>
    </location>
</feature>
<evidence type="ECO:0000313" key="7">
    <source>
        <dbReference type="Proteomes" id="UP001337655"/>
    </source>
</evidence>
<protein>
    <recommendedName>
        <fullName evidence="5">HMG box domain-containing protein</fullName>
    </recommendedName>
</protein>
<name>A0AAV9P1Z7_9PEZI</name>